<organism evidence="2 3">
    <name type="scientific">Roseateles oligotrophus</name>
    <dbReference type="NCBI Taxonomy" id="1769250"/>
    <lineage>
        <taxon>Bacteria</taxon>
        <taxon>Pseudomonadati</taxon>
        <taxon>Pseudomonadota</taxon>
        <taxon>Betaproteobacteria</taxon>
        <taxon>Burkholderiales</taxon>
        <taxon>Sphaerotilaceae</taxon>
        <taxon>Roseateles</taxon>
    </lineage>
</organism>
<dbReference type="EMBL" id="JACHLP010000004">
    <property type="protein sequence ID" value="MBB4843702.1"/>
    <property type="molecule type" value="Genomic_DNA"/>
</dbReference>
<evidence type="ECO:0000313" key="3">
    <source>
        <dbReference type="Proteomes" id="UP000562027"/>
    </source>
</evidence>
<feature type="signal peptide" evidence="1">
    <location>
        <begin position="1"/>
        <end position="31"/>
    </location>
</feature>
<evidence type="ECO:0000256" key="1">
    <source>
        <dbReference type="SAM" id="SignalP"/>
    </source>
</evidence>
<gene>
    <name evidence="2" type="ORF">HNP55_002225</name>
</gene>
<keyword evidence="3" id="KW-1185">Reference proteome</keyword>
<evidence type="ECO:0000313" key="2">
    <source>
        <dbReference type="EMBL" id="MBB4843702.1"/>
    </source>
</evidence>
<proteinExistence type="predicted"/>
<dbReference type="AlphaFoldDB" id="A0A840LAL7"/>
<dbReference type="SUPFAM" id="SSF50974">
    <property type="entry name" value="Nitrous oxide reductase, N-terminal domain"/>
    <property type="match status" value="1"/>
</dbReference>
<feature type="chain" id="PRO_5032361427" evidence="1">
    <location>
        <begin position="32"/>
        <end position="435"/>
    </location>
</feature>
<dbReference type="Proteomes" id="UP000562027">
    <property type="component" value="Unassembled WGS sequence"/>
</dbReference>
<keyword evidence="1" id="KW-0732">Signal</keyword>
<dbReference type="InterPro" id="IPR011045">
    <property type="entry name" value="N2O_reductase_N"/>
</dbReference>
<comment type="caution">
    <text evidence="2">The sequence shown here is derived from an EMBL/GenBank/DDBJ whole genome shotgun (WGS) entry which is preliminary data.</text>
</comment>
<name>A0A840LAL7_9BURK</name>
<sequence length="435" mass="45885">MRAFKPTRCRPHLLGLALLALLSACGGGSNKQDEHGAEGHSINTAGRLAVAEKGAALLRIHDLDSATLEASSFTLDDAPSALYTSPGGRYVLAAQRNKDQLQFIDGGVWQENHGDHLHDYKQAAKALSWKLTGARPTHVDVQPGKQVAIFMDGNATSQPVQNAAVRLLSDASIAAGNTLAGLDLTAPIHGLAEPVDNKLLVVHRAADAGDSLPTHLQLYQREGSAYRSERLLGTRCDGMHGSASSGKYTAVGCKDGVLLVKHIDATTVLDSKLSAPLRISSLAGHPKLPGQFIGIGSEGAAPGPVTTRFYAIDAEAGTVAPLLPKDWAEGRLRRAHAFDRSGTRLFLLDDTGTLTVLQRQGNAWVHAARLPAAIAAMPTAAPWPAMAANGAKDELYLSDPQASQLLVLDTSKVSVTARRSLGYVPAALTWTGISR</sequence>
<protein>
    <submittedName>
        <fullName evidence="2">Uncharacterized protein</fullName>
    </submittedName>
</protein>
<dbReference type="PROSITE" id="PS51257">
    <property type="entry name" value="PROKAR_LIPOPROTEIN"/>
    <property type="match status" value="1"/>
</dbReference>
<reference evidence="2 3" key="1">
    <citation type="submission" date="2020-08" db="EMBL/GenBank/DDBJ databases">
        <title>Functional genomics of gut bacteria from endangered species of beetles.</title>
        <authorList>
            <person name="Carlos-Shanley C."/>
        </authorList>
    </citation>
    <scope>NUCLEOTIDE SEQUENCE [LARGE SCALE GENOMIC DNA]</scope>
    <source>
        <strain evidence="2 3">S00239</strain>
    </source>
</reference>
<dbReference type="RefSeq" id="WP_184299222.1">
    <property type="nucleotide sequence ID" value="NZ_JACHLP010000004.1"/>
</dbReference>
<accession>A0A840LAL7</accession>